<organism evidence="1 2">
    <name type="scientific">Phytophthora cactorum</name>
    <dbReference type="NCBI Taxonomy" id="29920"/>
    <lineage>
        <taxon>Eukaryota</taxon>
        <taxon>Sar</taxon>
        <taxon>Stramenopiles</taxon>
        <taxon>Oomycota</taxon>
        <taxon>Peronosporomycetes</taxon>
        <taxon>Peronosporales</taxon>
        <taxon>Peronosporaceae</taxon>
        <taxon>Phytophthora</taxon>
    </lineage>
</organism>
<sequence length="31" mass="3463">MAGLLVAYACLTTDRRVQQEQEPEVIDLTAK</sequence>
<protein>
    <submittedName>
        <fullName evidence="1">Uncharacterized protein</fullName>
    </submittedName>
</protein>
<evidence type="ECO:0000313" key="1">
    <source>
        <dbReference type="EMBL" id="KAG2928237.1"/>
    </source>
</evidence>
<evidence type="ECO:0000313" key="2">
    <source>
        <dbReference type="Proteomes" id="UP000736787"/>
    </source>
</evidence>
<comment type="caution">
    <text evidence="1">The sequence shown here is derived from an EMBL/GenBank/DDBJ whole genome shotgun (WGS) entry which is preliminary data.</text>
</comment>
<dbReference type="Proteomes" id="UP000736787">
    <property type="component" value="Unassembled WGS sequence"/>
</dbReference>
<gene>
    <name evidence="1" type="ORF">PC117_g14368</name>
</gene>
<proteinExistence type="predicted"/>
<dbReference type="AlphaFoldDB" id="A0A8T1CW21"/>
<dbReference type="EMBL" id="RCMK01000447">
    <property type="protein sequence ID" value="KAG2928237.1"/>
    <property type="molecule type" value="Genomic_DNA"/>
</dbReference>
<accession>A0A8T1CW21</accession>
<name>A0A8T1CW21_9STRA</name>
<reference evidence="1" key="1">
    <citation type="submission" date="2018-10" db="EMBL/GenBank/DDBJ databases">
        <title>Effector identification in a new, highly contiguous assembly of the strawberry crown rot pathogen Phytophthora cactorum.</title>
        <authorList>
            <person name="Armitage A.D."/>
            <person name="Nellist C.F."/>
            <person name="Bates H."/>
            <person name="Vickerstaff R.J."/>
            <person name="Harrison R.J."/>
        </authorList>
    </citation>
    <scope>NUCLEOTIDE SEQUENCE</scope>
    <source>
        <strain evidence="1">4040</strain>
    </source>
</reference>